<feature type="domain" description="Peptidase C51" evidence="3">
    <location>
        <begin position="641"/>
        <end position="769"/>
    </location>
</feature>
<dbReference type="InterPro" id="IPR007921">
    <property type="entry name" value="CHAP_dom"/>
</dbReference>
<gene>
    <name evidence="4" type="ORF">ESZ50_10255</name>
</gene>
<dbReference type="Pfam" id="PF18013">
    <property type="entry name" value="Phage_lysozyme2"/>
    <property type="match status" value="1"/>
</dbReference>
<dbReference type="EMBL" id="SDGZ01000025">
    <property type="protein sequence ID" value="TYC48020.1"/>
    <property type="molecule type" value="Genomic_DNA"/>
</dbReference>
<evidence type="ECO:0000313" key="4">
    <source>
        <dbReference type="EMBL" id="TYC48020.1"/>
    </source>
</evidence>
<accession>A0A6C2C1T3</accession>
<dbReference type="SUPFAM" id="SSF54001">
    <property type="entry name" value="Cysteine proteinases"/>
    <property type="match status" value="1"/>
</dbReference>
<keyword evidence="2" id="KW-0472">Membrane</keyword>
<comment type="caution">
    <text evidence="4">The sequence shown here is derived from an EMBL/GenBank/DDBJ whole genome shotgun (WGS) entry which is preliminary data.</text>
</comment>
<dbReference type="InterPro" id="IPR038765">
    <property type="entry name" value="Papain-like_cys_pep_sf"/>
</dbReference>
<organism evidence="4 5">
    <name type="scientific">Weissella muntiaci</name>
    <dbReference type="NCBI Taxonomy" id="2508881"/>
    <lineage>
        <taxon>Bacteria</taxon>
        <taxon>Bacillati</taxon>
        <taxon>Bacillota</taxon>
        <taxon>Bacilli</taxon>
        <taxon>Lactobacillales</taxon>
        <taxon>Lactobacillaceae</taxon>
        <taxon>Weissella</taxon>
    </lineage>
</organism>
<keyword evidence="2" id="KW-1133">Transmembrane helix</keyword>
<proteinExistence type="predicted"/>
<evidence type="ECO:0000256" key="2">
    <source>
        <dbReference type="SAM" id="Phobius"/>
    </source>
</evidence>
<feature type="transmembrane region" description="Helical" evidence="2">
    <location>
        <begin position="155"/>
        <end position="175"/>
    </location>
</feature>
<feature type="region of interest" description="Disordered" evidence="1">
    <location>
        <begin position="1"/>
        <end position="34"/>
    </location>
</feature>
<evidence type="ECO:0000313" key="5">
    <source>
        <dbReference type="Proteomes" id="UP000371977"/>
    </source>
</evidence>
<dbReference type="AlphaFoldDB" id="A0A6C2C1T3"/>
<evidence type="ECO:0000259" key="3">
    <source>
        <dbReference type="PROSITE" id="PS50911"/>
    </source>
</evidence>
<feature type="compositionally biased region" description="Basic residues" evidence="1">
    <location>
        <begin position="9"/>
        <end position="19"/>
    </location>
</feature>
<sequence>MKEAERERRLSKKVYRRTKKNDTSRLSNKAKRATKYQAKNFASNKTQQKLQEDDTLASAIEAKRHIRQAKRYYQQSKPVVKLANKGVRTTYHFADKTQNMFRGKGFQSTPDQLKTRNKLRRAMQKKIATSKKATTATKGLSKIVSFFKKKTKVKAYSLGIVILLCISFFMGGALGGNMAIYQEDKDLTDSWTYLSYVDAQHSSSGNVFYSKLDDVMFYMNYRFEDYSLNDVMDPGTHIGTYKGYLNDIWKGLNGSELKYELNTMDNLEKDKNSPFKLDSDDYEEMKEIDDDTGYTDLSNQLDFPIDTDNLIVSHRYGYERNGEDIKLRDNIDAVTTAQQNVKAPLNGKIELPAKKGQLIITDGKDVRLTFTGVTTDRFVGGEKVKSGDVVGQVTGTTLNIKYEKYDDDDKKWFTVNPGFYFPKVTYTQFTTLASSDFSPTGDVSKRAQQIYDYLSKLGYTKEGIAAMIGNFDVESHITAKRAEGDYLKPPVGASDSSWDDPNWLAMGGPEIYNGRFSNIKHRGLGLGQWTDTGDGGNRHTLLLNYAGSKGKPWYDLGLQIDFMLNGDNPGSQTALKNVLSRKAGSTIPALTQYFLIFYEGNPGDKLAQRIQSATNWYNYFNNNGGSHLGESGQKVFDAYKDKIQPEPTNKEQKDGYPGNAYALGNCTWYVYNREAQLGHSINPYMGNGGEWSRNYTKTPGASLTGNPQRGDIAVFNGGVASTSAQYGHVAVVEYVNPDGSFVVSEMNYGGIYIMNWRVLNKQPGISFIHLG</sequence>
<dbReference type="Gene3D" id="1.10.530.10">
    <property type="match status" value="1"/>
</dbReference>
<dbReference type="Gene3D" id="3.90.1720.10">
    <property type="entry name" value="endopeptidase domain like (from Nostoc punctiforme)"/>
    <property type="match status" value="1"/>
</dbReference>
<keyword evidence="5" id="KW-1185">Reference proteome</keyword>
<dbReference type="Proteomes" id="UP000371977">
    <property type="component" value="Unassembled WGS sequence"/>
</dbReference>
<protein>
    <submittedName>
        <fullName evidence="4">CHAP domain-containing protein</fullName>
    </submittedName>
</protein>
<name>A0A6C2C1T3_9LACO</name>
<dbReference type="OrthoDB" id="2409959at2"/>
<reference evidence="4 5" key="1">
    <citation type="submission" date="2019-01" db="EMBL/GenBank/DDBJ databases">
        <title>Weissella sp. nov., a novel lactic acid bacterium isolated from animal feces.</title>
        <authorList>
            <person name="Wang L.-T."/>
        </authorList>
    </citation>
    <scope>NUCLEOTIDE SEQUENCE [LARGE SCALE GENOMIC DNA]</scope>
    <source>
        <strain evidence="4 5">8H-2</strain>
    </source>
</reference>
<dbReference type="PROSITE" id="PS50911">
    <property type="entry name" value="CHAP"/>
    <property type="match status" value="1"/>
</dbReference>
<dbReference type="InterPro" id="IPR041219">
    <property type="entry name" value="Phage_lysozyme2"/>
</dbReference>
<keyword evidence="2" id="KW-0812">Transmembrane</keyword>
<dbReference type="Pfam" id="PF05257">
    <property type="entry name" value="CHAP"/>
    <property type="match status" value="1"/>
</dbReference>
<evidence type="ECO:0000256" key="1">
    <source>
        <dbReference type="SAM" id="MobiDB-lite"/>
    </source>
</evidence>